<accession>A0ABW6SHE0</accession>
<keyword evidence="2" id="KW-1185">Reference proteome</keyword>
<dbReference type="Proteomes" id="UP001601992">
    <property type="component" value="Unassembled WGS sequence"/>
</dbReference>
<evidence type="ECO:0000313" key="2">
    <source>
        <dbReference type="Proteomes" id="UP001601992"/>
    </source>
</evidence>
<reference evidence="1 2" key="1">
    <citation type="submission" date="2024-10" db="EMBL/GenBank/DDBJ databases">
        <title>The Natural Products Discovery Center: Release of the First 8490 Sequenced Strains for Exploring Actinobacteria Biosynthetic Diversity.</title>
        <authorList>
            <person name="Kalkreuter E."/>
            <person name="Kautsar S.A."/>
            <person name="Yang D."/>
            <person name="Bader C.D."/>
            <person name="Teijaro C.N."/>
            <person name="Fluegel L."/>
            <person name="Davis C.M."/>
            <person name="Simpson J.R."/>
            <person name="Lauterbach L."/>
            <person name="Steele A.D."/>
            <person name="Gui C."/>
            <person name="Meng S."/>
            <person name="Li G."/>
            <person name="Viehrig K."/>
            <person name="Ye F."/>
            <person name="Su P."/>
            <person name="Kiefer A.F."/>
            <person name="Nichols A."/>
            <person name="Cepeda A.J."/>
            <person name="Yan W."/>
            <person name="Fan B."/>
            <person name="Jiang Y."/>
            <person name="Adhikari A."/>
            <person name="Zheng C.-J."/>
            <person name="Schuster L."/>
            <person name="Cowan T.M."/>
            <person name="Smanski M.J."/>
            <person name="Chevrette M.G."/>
            <person name="De Carvalho L.P.S."/>
            <person name="Shen B."/>
        </authorList>
    </citation>
    <scope>NUCLEOTIDE SEQUENCE [LARGE SCALE GENOMIC DNA]</scope>
    <source>
        <strain evidence="1 2">NPDC002593</strain>
    </source>
</reference>
<evidence type="ECO:0008006" key="3">
    <source>
        <dbReference type="Google" id="ProtNLM"/>
    </source>
</evidence>
<dbReference type="RefSeq" id="WP_169541946.1">
    <property type="nucleotide sequence ID" value="NZ_JBIAQY010000034.1"/>
</dbReference>
<sequence length="111" mass="12301">MIETEKQKHWTPPEPLTRFGQSEQAVRCHLEAIDLYRGVDSRWGMAVALDHLAHASTALHAHTDAARYWHEALTLISKFDDPGATALCDSIGASLQQATPTKHLPPQHDLA</sequence>
<dbReference type="EMBL" id="JBIAQY010000034">
    <property type="protein sequence ID" value="MFF3574958.1"/>
    <property type="molecule type" value="Genomic_DNA"/>
</dbReference>
<name>A0ABW6SHE0_9NOCA</name>
<organism evidence="1 2">
    <name type="scientific">Nocardia jiangxiensis</name>
    <dbReference type="NCBI Taxonomy" id="282685"/>
    <lineage>
        <taxon>Bacteria</taxon>
        <taxon>Bacillati</taxon>
        <taxon>Actinomycetota</taxon>
        <taxon>Actinomycetes</taxon>
        <taxon>Mycobacteriales</taxon>
        <taxon>Nocardiaceae</taxon>
        <taxon>Nocardia</taxon>
    </lineage>
</organism>
<dbReference type="InterPro" id="IPR011990">
    <property type="entry name" value="TPR-like_helical_dom_sf"/>
</dbReference>
<proteinExistence type="predicted"/>
<gene>
    <name evidence="1" type="ORF">ACFYXQ_45165</name>
</gene>
<protein>
    <recommendedName>
        <fullName evidence="3">Tetratricopeptide repeat-containing protein</fullName>
    </recommendedName>
</protein>
<dbReference type="SUPFAM" id="SSF48452">
    <property type="entry name" value="TPR-like"/>
    <property type="match status" value="1"/>
</dbReference>
<evidence type="ECO:0000313" key="1">
    <source>
        <dbReference type="EMBL" id="MFF3574958.1"/>
    </source>
</evidence>
<comment type="caution">
    <text evidence="1">The sequence shown here is derived from an EMBL/GenBank/DDBJ whole genome shotgun (WGS) entry which is preliminary data.</text>
</comment>
<dbReference type="Gene3D" id="1.25.40.10">
    <property type="entry name" value="Tetratricopeptide repeat domain"/>
    <property type="match status" value="1"/>
</dbReference>